<feature type="transmembrane region" description="Helical" evidence="6">
    <location>
        <begin position="295"/>
        <end position="313"/>
    </location>
</feature>
<feature type="transmembrane region" description="Helical" evidence="6">
    <location>
        <begin position="141"/>
        <end position="163"/>
    </location>
</feature>
<comment type="subcellular location">
    <subcellularLocation>
        <location evidence="1">Membrane</location>
        <topology evidence="1">Multi-pass membrane protein</topology>
    </subcellularLocation>
</comment>
<feature type="transmembrane region" description="Helical" evidence="6">
    <location>
        <begin position="57"/>
        <end position="75"/>
    </location>
</feature>
<feature type="transmembrane region" description="Helical" evidence="6">
    <location>
        <begin position="112"/>
        <end position="134"/>
    </location>
</feature>
<feature type="transmembrane region" description="Helical" evidence="6">
    <location>
        <begin position="175"/>
        <end position="193"/>
    </location>
</feature>
<sequence length="376" mass="40064">MRAKRAFRSDFGSRQVERSRRHLPSLAFLSTTVKVDSQSVLLKWGSAVRMAGAHDTTIGYLCCLISCLGFGSNYLFVKRVDVKDGMFFTLCLSFGVWCIGVLQWMISGLYAFEPFAMLGGMLWAIGNLCVPFIIHHCGLGIGQLVWSVTNMLTGWASGAFGLFGKDKDHVAHASLNYAGVAMAIMSLGLFKLIKGTSSEASQEGLVNTTSSPSARGFAKGFAVALVCGAFFGSNFNPPTYLQQIGQRDTDAGLTPRHSPDATDYVFSHFSGIFATTAAAFAVAAARGHVHTGREMVLPGILSGALWGIAQVAWFRANGVLSYVVAFPIIVGVPGIIAALWGVVLFGENRGRHNLSVLALVIVVQVVAVSLIAASKG</sequence>
<evidence type="ECO:0008006" key="9">
    <source>
        <dbReference type="Google" id="ProtNLM"/>
    </source>
</evidence>
<evidence type="ECO:0000256" key="5">
    <source>
        <dbReference type="ARBA" id="ARBA00023136"/>
    </source>
</evidence>
<proteinExistence type="inferred from homology"/>
<keyword evidence="8" id="KW-1185">Reference proteome</keyword>
<feature type="transmembrane region" description="Helical" evidence="6">
    <location>
        <begin position="319"/>
        <end position="342"/>
    </location>
</feature>
<dbReference type="InterPro" id="IPR012435">
    <property type="entry name" value="TMEM144"/>
</dbReference>
<dbReference type="PANTHER" id="PTHR16119">
    <property type="entry name" value="TRANSMEMBRANE PROTEIN 144"/>
    <property type="match status" value="1"/>
</dbReference>
<dbReference type="SUPFAM" id="SSF103481">
    <property type="entry name" value="Multidrug resistance efflux transporter EmrE"/>
    <property type="match status" value="1"/>
</dbReference>
<feature type="transmembrane region" description="Helical" evidence="6">
    <location>
        <begin position="354"/>
        <end position="373"/>
    </location>
</feature>
<comment type="similarity">
    <text evidence="2">Belongs to the TMEM144 family.</text>
</comment>
<dbReference type="Proteomes" id="UP001189429">
    <property type="component" value="Unassembled WGS sequence"/>
</dbReference>
<organism evidence="7 8">
    <name type="scientific">Prorocentrum cordatum</name>
    <dbReference type="NCBI Taxonomy" id="2364126"/>
    <lineage>
        <taxon>Eukaryota</taxon>
        <taxon>Sar</taxon>
        <taxon>Alveolata</taxon>
        <taxon>Dinophyceae</taxon>
        <taxon>Prorocentrales</taxon>
        <taxon>Prorocentraceae</taxon>
        <taxon>Prorocentrum</taxon>
    </lineage>
</organism>
<feature type="transmembrane region" description="Helical" evidence="6">
    <location>
        <begin position="87"/>
        <end position="106"/>
    </location>
</feature>
<evidence type="ECO:0000256" key="3">
    <source>
        <dbReference type="ARBA" id="ARBA00022692"/>
    </source>
</evidence>
<comment type="caution">
    <text evidence="7">The sequence shown here is derived from an EMBL/GenBank/DDBJ whole genome shotgun (WGS) entry which is preliminary data.</text>
</comment>
<keyword evidence="3 6" id="KW-0812">Transmembrane</keyword>
<evidence type="ECO:0000313" key="8">
    <source>
        <dbReference type="Proteomes" id="UP001189429"/>
    </source>
</evidence>
<keyword evidence="4 6" id="KW-1133">Transmembrane helix</keyword>
<dbReference type="PANTHER" id="PTHR16119:SF17">
    <property type="entry name" value="TRANSMEMBRANE PROTEIN 144"/>
    <property type="match status" value="1"/>
</dbReference>
<dbReference type="InterPro" id="IPR010651">
    <property type="entry name" value="Sugar_transport"/>
</dbReference>
<accession>A0ABN9T7I9</accession>
<keyword evidence="5 6" id="KW-0472">Membrane</keyword>
<protein>
    <recommendedName>
        <fullName evidence="9">Transmembrane protein 144</fullName>
    </recommendedName>
</protein>
<evidence type="ECO:0000256" key="1">
    <source>
        <dbReference type="ARBA" id="ARBA00004141"/>
    </source>
</evidence>
<name>A0ABN9T7I9_9DINO</name>
<evidence type="ECO:0000256" key="2">
    <source>
        <dbReference type="ARBA" id="ARBA00005731"/>
    </source>
</evidence>
<dbReference type="EMBL" id="CAUYUJ010014423">
    <property type="protein sequence ID" value="CAK0841046.1"/>
    <property type="molecule type" value="Genomic_DNA"/>
</dbReference>
<evidence type="ECO:0000313" key="7">
    <source>
        <dbReference type="EMBL" id="CAK0841046.1"/>
    </source>
</evidence>
<gene>
    <name evidence="7" type="ORF">PCOR1329_LOCUS36341</name>
</gene>
<dbReference type="Pfam" id="PF07857">
    <property type="entry name" value="TMEM144"/>
    <property type="match status" value="1"/>
</dbReference>
<dbReference type="InterPro" id="IPR037185">
    <property type="entry name" value="EmrE-like"/>
</dbReference>
<evidence type="ECO:0000256" key="4">
    <source>
        <dbReference type="ARBA" id="ARBA00022989"/>
    </source>
</evidence>
<feature type="transmembrane region" description="Helical" evidence="6">
    <location>
        <begin position="264"/>
        <end position="283"/>
    </location>
</feature>
<evidence type="ECO:0000256" key="6">
    <source>
        <dbReference type="SAM" id="Phobius"/>
    </source>
</evidence>
<reference evidence="7" key="1">
    <citation type="submission" date="2023-10" db="EMBL/GenBank/DDBJ databases">
        <authorList>
            <person name="Chen Y."/>
            <person name="Shah S."/>
            <person name="Dougan E. K."/>
            <person name="Thang M."/>
            <person name="Chan C."/>
        </authorList>
    </citation>
    <scope>NUCLEOTIDE SEQUENCE [LARGE SCALE GENOMIC DNA]</scope>
</reference>